<evidence type="ECO:0000313" key="1">
    <source>
        <dbReference type="EMBL" id="KAJ3526415.1"/>
    </source>
</evidence>
<organism evidence="1 2">
    <name type="scientific">Fusarium decemcellulare</name>
    <dbReference type="NCBI Taxonomy" id="57161"/>
    <lineage>
        <taxon>Eukaryota</taxon>
        <taxon>Fungi</taxon>
        <taxon>Dikarya</taxon>
        <taxon>Ascomycota</taxon>
        <taxon>Pezizomycotina</taxon>
        <taxon>Sordariomycetes</taxon>
        <taxon>Hypocreomycetidae</taxon>
        <taxon>Hypocreales</taxon>
        <taxon>Nectriaceae</taxon>
        <taxon>Fusarium</taxon>
        <taxon>Fusarium decemcellulare species complex</taxon>
    </lineage>
</organism>
<accession>A0ACC1RV64</accession>
<name>A0ACC1RV64_9HYPO</name>
<protein>
    <submittedName>
        <fullName evidence="1">Uncharacterized protein</fullName>
    </submittedName>
</protein>
<sequence length="393" mass="44855">MKRRLQAWIEAKRLKYQSITESNGPSTSQPEMPCLPNPRPHALTPSASTQDLTVPAQPSPLFDKLPPEIRRAILVVAFGDRTVHMDLILDHPLNPGDPEKAARMPYSHRRPQTNYLVGVDKSQPIRWQWRGCTCHRIPPDHCSFYNDREMEVEEPGDDTCSSGSAVRCIEWTKRGKNPHWCWIGATGWLLACRQAYIEGVQVLYTTNTIHLSSKPLLTNLSTLVLPQRLSAISSLEVVWLVDTRQHLGKAIPRQDDLNAILFILDSIFPHLSRLHLALKLNLPTLAPVHLDDMLKTLDAFVVRRTNCLRDPFTVSITSSAFRELYKKVFNVASQGRRPFQVLDFQFWRYLDGRYAMAPRIRSPSLWGKIDDATARNGYWIHYNYSVVLVTLGS</sequence>
<proteinExistence type="predicted"/>
<dbReference type="EMBL" id="JANRMS010001735">
    <property type="protein sequence ID" value="KAJ3526415.1"/>
    <property type="molecule type" value="Genomic_DNA"/>
</dbReference>
<keyword evidence="2" id="KW-1185">Reference proteome</keyword>
<dbReference type="Proteomes" id="UP001148629">
    <property type="component" value="Unassembled WGS sequence"/>
</dbReference>
<comment type="caution">
    <text evidence="1">The sequence shown here is derived from an EMBL/GenBank/DDBJ whole genome shotgun (WGS) entry which is preliminary data.</text>
</comment>
<gene>
    <name evidence="1" type="ORF">NM208_g11202</name>
</gene>
<evidence type="ECO:0000313" key="2">
    <source>
        <dbReference type="Proteomes" id="UP001148629"/>
    </source>
</evidence>
<reference evidence="1" key="1">
    <citation type="submission" date="2022-08" db="EMBL/GenBank/DDBJ databases">
        <title>Genome Sequence of Fusarium decemcellulare.</title>
        <authorList>
            <person name="Buettner E."/>
        </authorList>
    </citation>
    <scope>NUCLEOTIDE SEQUENCE</scope>
    <source>
        <strain evidence="1">Babe19</strain>
    </source>
</reference>